<evidence type="ECO:0000256" key="1">
    <source>
        <dbReference type="SAM" id="Phobius"/>
    </source>
</evidence>
<evidence type="ECO:0000313" key="2">
    <source>
        <dbReference type="EMBL" id="SEI49959.1"/>
    </source>
</evidence>
<evidence type="ECO:0000313" key="3">
    <source>
        <dbReference type="Proteomes" id="UP000198564"/>
    </source>
</evidence>
<organism evidence="2 3">
    <name type="scientific">Alkalibacterium gilvum</name>
    <dbReference type="NCBI Taxonomy" id="1130080"/>
    <lineage>
        <taxon>Bacteria</taxon>
        <taxon>Bacillati</taxon>
        <taxon>Bacillota</taxon>
        <taxon>Bacilli</taxon>
        <taxon>Lactobacillales</taxon>
        <taxon>Carnobacteriaceae</taxon>
        <taxon>Alkalibacterium</taxon>
    </lineage>
</organism>
<dbReference type="Pfam" id="PF09911">
    <property type="entry name" value="DUF2140"/>
    <property type="match status" value="1"/>
</dbReference>
<accession>A0A1H6R284</accession>
<keyword evidence="1" id="KW-1133">Transmembrane helix</keyword>
<dbReference type="STRING" id="1130080.SAMN04488113_101174"/>
<feature type="transmembrane region" description="Helical" evidence="1">
    <location>
        <begin position="16"/>
        <end position="37"/>
    </location>
</feature>
<dbReference type="InterPro" id="IPR018672">
    <property type="entry name" value="DUF2140"/>
</dbReference>
<reference evidence="3" key="1">
    <citation type="submission" date="2016-10" db="EMBL/GenBank/DDBJ databases">
        <authorList>
            <person name="Varghese N."/>
            <person name="Submissions S."/>
        </authorList>
    </citation>
    <scope>NUCLEOTIDE SEQUENCE [LARGE SCALE GENOMIC DNA]</scope>
    <source>
        <strain evidence="3">DSM 25751</strain>
    </source>
</reference>
<dbReference type="RefSeq" id="WP_177170441.1">
    <property type="nucleotide sequence ID" value="NZ_FNYW01000001.1"/>
</dbReference>
<protein>
    <submittedName>
        <fullName evidence="2">Uncharacterized protein YpmS</fullName>
    </submittedName>
</protein>
<dbReference type="EMBL" id="FNYW01000001">
    <property type="protein sequence ID" value="SEI49959.1"/>
    <property type="molecule type" value="Genomic_DNA"/>
</dbReference>
<keyword evidence="1" id="KW-0812">Transmembrane</keyword>
<dbReference type="AlphaFoldDB" id="A0A1H6R284"/>
<proteinExistence type="predicted"/>
<keyword evidence="3" id="KW-1185">Reference proteome</keyword>
<gene>
    <name evidence="2" type="ORF">SAMN04488113_101174</name>
</gene>
<sequence>MTDRRGRRTEKNSSSVWKWAFISLLFLNSGIIIWLAVRLNLFSDSETIQTDSEEEWVVSDNTLEFELTTGREQISKVTNVYLNEELDERFSGYTVEIDDLIALNGALNVFGFEIDFGLFMEPLVMNNGNLQLRAERIQLGSFELPLEIALSTLEQQLELPEWVRINSEEEYILVAFDEFTLENNIQFQMTKIDLQENDIKINIILPEEAIK</sequence>
<dbReference type="Proteomes" id="UP000198564">
    <property type="component" value="Unassembled WGS sequence"/>
</dbReference>
<keyword evidence="1" id="KW-0472">Membrane</keyword>
<name>A0A1H6R284_9LACT</name>